<evidence type="ECO:0000256" key="1">
    <source>
        <dbReference type="ARBA" id="ARBA00004123"/>
    </source>
</evidence>
<dbReference type="GO" id="GO:0031463">
    <property type="term" value="C:Cul3-RING ubiquitin ligase complex"/>
    <property type="evidence" value="ECO:0007669"/>
    <property type="project" value="EnsemblFungi"/>
</dbReference>
<dbReference type="InParanoid" id="G8JNY8"/>
<evidence type="ECO:0000256" key="6">
    <source>
        <dbReference type="ARBA" id="ARBA00022723"/>
    </source>
</evidence>
<dbReference type="GO" id="GO:0008270">
    <property type="term" value="F:zinc ion binding"/>
    <property type="evidence" value="ECO:0007669"/>
    <property type="project" value="UniProtKB-KW"/>
</dbReference>
<evidence type="ECO:0000256" key="2">
    <source>
        <dbReference type="ARBA" id="ARBA00004496"/>
    </source>
</evidence>
<gene>
    <name evidence="13" type="ordered locus">Ecym_2029</name>
</gene>
<dbReference type="InterPro" id="IPR024766">
    <property type="entry name" value="Znf_RING_H2"/>
</dbReference>
<keyword evidence="14" id="KW-1185">Reference proteome</keyword>
<dbReference type="PANTHER" id="PTHR11210">
    <property type="entry name" value="RING BOX"/>
    <property type="match status" value="1"/>
</dbReference>
<name>G8JNY8_ERECY</name>
<dbReference type="Gene3D" id="3.30.40.10">
    <property type="entry name" value="Zinc/RING finger domain, C3HC4 (zinc finger)"/>
    <property type="match status" value="1"/>
</dbReference>
<evidence type="ECO:0000313" key="13">
    <source>
        <dbReference type="EMBL" id="AET37788.1"/>
    </source>
</evidence>
<dbReference type="KEGG" id="erc:Ecym_2029"/>
<dbReference type="InterPro" id="IPR001841">
    <property type="entry name" value="Znf_RING"/>
</dbReference>
<dbReference type="GO" id="GO:0031146">
    <property type="term" value="P:SCF-dependent proteasomal ubiquitin-dependent protein catabolic process"/>
    <property type="evidence" value="ECO:0007669"/>
    <property type="project" value="EnsemblFungi"/>
</dbReference>
<dbReference type="HOGENOM" id="CLU_115512_2_1_1"/>
<dbReference type="GeneID" id="11470463"/>
<dbReference type="FunFam" id="3.30.40.10:FF:000273">
    <property type="entry name" value="E3 ubiquitin-protein ligase RBX1"/>
    <property type="match status" value="1"/>
</dbReference>
<evidence type="ECO:0000256" key="11">
    <source>
        <dbReference type="PROSITE-ProRule" id="PRU00175"/>
    </source>
</evidence>
<dbReference type="CDD" id="cd16485">
    <property type="entry name" value="mRING-H2-C3H2C2D_RBX1"/>
    <property type="match status" value="1"/>
</dbReference>
<feature type="domain" description="RING-type" evidence="12">
    <location>
        <begin position="48"/>
        <end position="104"/>
    </location>
</feature>
<dbReference type="GO" id="GO:0010828">
    <property type="term" value="P:positive regulation of D-glucose transmembrane transport"/>
    <property type="evidence" value="ECO:0007669"/>
    <property type="project" value="EnsemblFungi"/>
</dbReference>
<evidence type="ECO:0000256" key="4">
    <source>
        <dbReference type="ARBA" id="ARBA00009273"/>
    </source>
</evidence>
<dbReference type="InterPro" id="IPR051031">
    <property type="entry name" value="RING-box_E3_Ubiquitin_Ligase"/>
</dbReference>
<dbReference type="PROSITE" id="PS50089">
    <property type="entry name" value="ZF_RING_2"/>
    <property type="match status" value="1"/>
</dbReference>
<dbReference type="RefSeq" id="XP_003644605.1">
    <property type="nucleotide sequence ID" value="XM_003644557.1"/>
</dbReference>
<keyword evidence="7 11" id="KW-0863">Zinc-finger</keyword>
<dbReference type="GO" id="GO:0019005">
    <property type="term" value="C:SCF ubiquitin ligase complex"/>
    <property type="evidence" value="ECO:0007669"/>
    <property type="project" value="EnsemblFungi"/>
</dbReference>
<dbReference type="GO" id="GO:0035361">
    <property type="term" value="C:Cul8-RING ubiquitin ligase complex"/>
    <property type="evidence" value="ECO:0007669"/>
    <property type="project" value="EnsemblFungi"/>
</dbReference>
<dbReference type="InterPro" id="IPR013083">
    <property type="entry name" value="Znf_RING/FYVE/PHD"/>
</dbReference>
<dbReference type="Pfam" id="PF12678">
    <property type="entry name" value="zf-rbx1"/>
    <property type="match status" value="1"/>
</dbReference>
<evidence type="ECO:0000256" key="9">
    <source>
        <dbReference type="ARBA" id="ARBA00022833"/>
    </source>
</evidence>
<evidence type="ECO:0000256" key="7">
    <source>
        <dbReference type="ARBA" id="ARBA00022771"/>
    </source>
</evidence>
<dbReference type="OMA" id="NACPLDN"/>
<dbReference type="GO" id="GO:0030674">
    <property type="term" value="F:protein-macromolecule adaptor activity"/>
    <property type="evidence" value="ECO:0007669"/>
    <property type="project" value="EnsemblFungi"/>
</dbReference>
<dbReference type="GO" id="GO:0000082">
    <property type="term" value="P:G1/S transition of mitotic cell cycle"/>
    <property type="evidence" value="ECO:0007669"/>
    <property type="project" value="EnsemblFungi"/>
</dbReference>
<comment type="similarity">
    <text evidence="4">Belongs to the RING-box family.</text>
</comment>
<dbReference type="GO" id="GO:0005737">
    <property type="term" value="C:cytoplasm"/>
    <property type="evidence" value="ECO:0007669"/>
    <property type="project" value="UniProtKB-SubCell"/>
</dbReference>
<keyword evidence="6" id="KW-0479">Metal-binding</keyword>
<evidence type="ECO:0000259" key="12">
    <source>
        <dbReference type="PROSITE" id="PS50089"/>
    </source>
</evidence>
<dbReference type="GO" id="GO:0004842">
    <property type="term" value="F:ubiquitin-protein transferase activity"/>
    <property type="evidence" value="ECO:0007669"/>
    <property type="project" value="EnsemblFungi"/>
</dbReference>
<dbReference type="eggNOG" id="KOG2930">
    <property type="taxonomic scope" value="Eukaryota"/>
</dbReference>
<sequence length="114" mass="13091">MAEDNMDIDDPVDNAITNSSVEDKPKKFQIKKWTAVAFWSWDIAVENCAICRNHIMEPCIQCQPNAMTDTDNECVAAWGTCNHAFHLHCINKWLLTRNACPLDNKTWQFAKYGK</sequence>
<dbReference type="GO" id="GO:0005634">
    <property type="term" value="C:nucleus"/>
    <property type="evidence" value="ECO:0007669"/>
    <property type="project" value="UniProtKB-SubCell"/>
</dbReference>
<comment type="pathway">
    <text evidence="3">Protein modification; protein ubiquitination.</text>
</comment>
<evidence type="ECO:0000256" key="10">
    <source>
        <dbReference type="ARBA" id="ARBA00023242"/>
    </source>
</evidence>
<keyword evidence="10" id="KW-0539">Nucleus</keyword>
<dbReference type="FunCoup" id="G8JNY8">
    <property type="interactions" value="1047"/>
</dbReference>
<evidence type="ECO:0000313" key="14">
    <source>
        <dbReference type="Proteomes" id="UP000006790"/>
    </source>
</evidence>
<reference evidence="14" key="1">
    <citation type="journal article" date="2012" name="G3 (Bethesda)">
        <title>Pichia sorbitophila, an interspecies yeast hybrid reveals early steps of genome resolution following polyploidization.</title>
        <authorList>
            <person name="Leh Louis V."/>
            <person name="Despons L."/>
            <person name="Friedrich A."/>
            <person name="Martin T."/>
            <person name="Durrens P."/>
            <person name="Casaregola S."/>
            <person name="Neuveglise C."/>
            <person name="Fairhead C."/>
            <person name="Marck C."/>
            <person name="Cruz J.A."/>
            <person name="Straub M.L."/>
            <person name="Kugler V."/>
            <person name="Sacerdot C."/>
            <person name="Uzunov Z."/>
            <person name="Thierry A."/>
            <person name="Weiss S."/>
            <person name="Bleykasten C."/>
            <person name="De Montigny J."/>
            <person name="Jacques N."/>
            <person name="Jung P."/>
            <person name="Lemaire M."/>
            <person name="Mallet S."/>
            <person name="Morel G."/>
            <person name="Richard G.F."/>
            <person name="Sarkar A."/>
            <person name="Savel G."/>
            <person name="Schacherer J."/>
            <person name="Seret M.L."/>
            <person name="Talla E."/>
            <person name="Samson G."/>
            <person name="Jubin C."/>
            <person name="Poulain J."/>
            <person name="Vacherie B."/>
            <person name="Barbe V."/>
            <person name="Pelletier E."/>
            <person name="Sherman D.J."/>
            <person name="Westhof E."/>
            <person name="Weissenbach J."/>
            <person name="Baret P.V."/>
            <person name="Wincker P."/>
            <person name="Gaillardin C."/>
            <person name="Dujon B."/>
            <person name="Souciet J.L."/>
        </authorList>
    </citation>
    <scope>NUCLEOTIDE SEQUENCE [LARGE SCALE GENOMIC DNA]</scope>
    <source>
        <strain evidence="14">CBS 270.75 / DBVPG 7215 / KCTC 17166 / NRRL Y-17582</strain>
    </source>
</reference>
<keyword evidence="8" id="KW-0833">Ubl conjugation pathway</keyword>
<protein>
    <recommendedName>
        <fullName evidence="12">RING-type domain-containing protein</fullName>
    </recommendedName>
</protein>
<keyword evidence="9" id="KW-0862">Zinc</keyword>
<dbReference type="EMBL" id="CP002498">
    <property type="protein sequence ID" value="AET37788.1"/>
    <property type="molecule type" value="Genomic_DNA"/>
</dbReference>
<dbReference type="Proteomes" id="UP000006790">
    <property type="component" value="Chromosome 2"/>
</dbReference>
<dbReference type="GO" id="GO:0030466">
    <property type="term" value="P:silent mating-type cassette heterochromatin formation"/>
    <property type="evidence" value="ECO:0007669"/>
    <property type="project" value="EnsemblFungi"/>
</dbReference>
<accession>G8JNY8</accession>
<evidence type="ECO:0000256" key="3">
    <source>
        <dbReference type="ARBA" id="ARBA00004906"/>
    </source>
</evidence>
<proteinExistence type="inferred from homology"/>
<organism evidence="13 14">
    <name type="scientific">Eremothecium cymbalariae (strain CBS 270.75 / DBVPG 7215 / KCTC 17166 / NRRL Y-17582)</name>
    <name type="common">Yeast</name>
    <dbReference type="NCBI Taxonomy" id="931890"/>
    <lineage>
        <taxon>Eukaryota</taxon>
        <taxon>Fungi</taxon>
        <taxon>Dikarya</taxon>
        <taxon>Ascomycota</taxon>
        <taxon>Saccharomycotina</taxon>
        <taxon>Saccharomycetes</taxon>
        <taxon>Saccharomycetales</taxon>
        <taxon>Saccharomycetaceae</taxon>
        <taxon>Eremothecium</taxon>
    </lineage>
</organism>
<evidence type="ECO:0000256" key="8">
    <source>
        <dbReference type="ARBA" id="ARBA00022786"/>
    </source>
</evidence>
<evidence type="ECO:0000256" key="5">
    <source>
        <dbReference type="ARBA" id="ARBA00022490"/>
    </source>
</evidence>
<dbReference type="OrthoDB" id="8962942at2759"/>
<dbReference type="UniPathway" id="UPA00143"/>
<dbReference type="SUPFAM" id="SSF57850">
    <property type="entry name" value="RING/U-box"/>
    <property type="match status" value="1"/>
</dbReference>
<dbReference type="AlphaFoldDB" id="G8JNY8"/>
<comment type="subcellular location">
    <subcellularLocation>
        <location evidence="2">Cytoplasm</location>
    </subcellularLocation>
    <subcellularLocation>
        <location evidence="1">Nucleus</location>
    </subcellularLocation>
</comment>
<dbReference type="STRING" id="931890.G8JNY8"/>
<keyword evidence="5" id="KW-0963">Cytoplasm</keyword>
<dbReference type="GO" id="GO:0016567">
    <property type="term" value="P:protein ubiquitination"/>
    <property type="evidence" value="ECO:0007669"/>
    <property type="project" value="UniProtKB-UniPathway"/>
</dbReference>